<accession>A0A8H7EYJ2</accession>
<proteinExistence type="predicted"/>
<evidence type="ECO:0000313" key="1">
    <source>
        <dbReference type="EMBL" id="KAF7764008.1"/>
    </source>
</evidence>
<reference evidence="1 2" key="1">
    <citation type="journal article" name="Sci. Rep.">
        <title>Telomere-to-telomere assembled and centromere annotated genomes of the two main subspecies of the button mushroom Agaricus bisporus reveal especially polymorphic chromosome ends.</title>
        <authorList>
            <person name="Sonnenberg A.S.M."/>
            <person name="Sedaghat-Telgerd N."/>
            <person name="Lavrijssen B."/>
            <person name="Ohm R.A."/>
            <person name="Hendrickx P.M."/>
            <person name="Scholtmeijer K."/>
            <person name="Baars J.J.P."/>
            <person name="van Peer A."/>
        </authorList>
    </citation>
    <scope>NUCLEOTIDE SEQUENCE [LARGE SCALE GENOMIC DNA]</scope>
    <source>
        <strain evidence="1 2">H119_p4</strain>
    </source>
</reference>
<name>A0A8H7EYJ2_AGABI</name>
<sequence>MERLTTEMVDLGHVAVSVCQEESRNHGTILVLHPGEVQREEPRFSRYQIRRRSIHSEVSRRRKYLQRHLGLKESASNFIPRTPYSLKEISGHHQSNLRTKPEAFFTIPSLPPEGAQSNGCRASCSFLTPQLHRELEGNLSNPSENNDEVTFAHLIRRPLRRDEK</sequence>
<organism evidence="1 2">
    <name type="scientific">Agaricus bisporus var. burnettii</name>
    <dbReference type="NCBI Taxonomy" id="192524"/>
    <lineage>
        <taxon>Eukaryota</taxon>
        <taxon>Fungi</taxon>
        <taxon>Dikarya</taxon>
        <taxon>Basidiomycota</taxon>
        <taxon>Agaricomycotina</taxon>
        <taxon>Agaricomycetes</taxon>
        <taxon>Agaricomycetidae</taxon>
        <taxon>Agaricales</taxon>
        <taxon>Agaricineae</taxon>
        <taxon>Agaricaceae</taxon>
        <taxon>Agaricus</taxon>
    </lineage>
</organism>
<dbReference type="Proteomes" id="UP000629468">
    <property type="component" value="Unassembled WGS sequence"/>
</dbReference>
<dbReference type="AlphaFoldDB" id="A0A8H7EYJ2"/>
<evidence type="ECO:0000313" key="2">
    <source>
        <dbReference type="Proteomes" id="UP000629468"/>
    </source>
</evidence>
<protein>
    <submittedName>
        <fullName evidence="1">Uncharacterized protein</fullName>
    </submittedName>
</protein>
<comment type="caution">
    <text evidence="1">The sequence shown here is derived from an EMBL/GenBank/DDBJ whole genome shotgun (WGS) entry which is preliminary data.</text>
</comment>
<gene>
    <name evidence="1" type="ORF">Agabi119p4_8545</name>
</gene>
<dbReference type="EMBL" id="JABXXO010000011">
    <property type="protein sequence ID" value="KAF7764008.1"/>
    <property type="molecule type" value="Genomic_DNA"/>
</dbReference>